<proteinExistence type="predicted"/>
<dbReference type="RefSeq" id="WP_310023154.1">
    <property type="nucleotide sequence ID" value="NZ_JAVDUM010000019.1"/>
</dbReference>
<name>A0ABU1SH23_9MICO</name>
<dbReference type="Gene3D" id="1.10.10.10">
    <property type="entry name" value="Winged helix-like DNA-binding domain superfamily/Winged helix DNA-binding domain"/>
    <property type="match status" value="1"/>
</dbReference>
<organism evidence="3 4">
    <name type="scientific">Microbacterium resistens</name>
    <dbReference type="NCBI Taxonomy" id="156977"/>
    <lineage>
        <taxon>Bacteria</taxon>
        <taxon>Bacillati</taxon>
        <taxon>Actinomycetota</taxon>
        <taxon>Actinomycetes</taxon>
        <taxon>Micrococcales</taxon>
        <taxon>Microbacteriaceae</taxon>
        <taxon>Microbacterium</taxon>
    </lineage>
</organism>
<gene>
    <name evidence="3" type="ORF">J2Y69_003526</name>
</gene>
<dbReference type="EMBL" id="JAVDUM010000019">
    <property type="protein sequence ID" value="MDR6868900.1"/>
    <property type="molecule type" value="Genomic_DNA"/>
</dbReference>
<feature type="domain" description="Methylated-DNA-[protein]-cysteine S-methyltransferase DNA binding" evidence="2">
    <location>
        <begin position="91"/>
        <end position="169"/>
    </location>
</feature>
<dbReference type="Gene3D" id="3.30.160.70">
    <property type="entry name" value="Methylated DNA-protein cysteine methyltransferase domain"/>
    <property type="match status" value="1"/>
</dbReference>
<evidence type="ECO:0000313" key="3">
    <source>
        <dbReference type="EMBL" id="MDR6868900.1"/>
    </source>
</evidence>
<dbReference type="InterPro" id="IPR036217">
    <property type="entry name" value="MethylDNA_cys_MeTrfase_DNAb"/>
</dbReference>
<keyword evidence="1" id="KW-0227">DNA damage</keyword>
<sequence length="176" mass="19210">MTFRYDFIPTPLGETLAVFSEEGLVAFDLPDAAELTTPWLLEDVSRRLQAIPEFAPGAADELHSLLDAYFEGEPVRFDDEIRFDWRLAEGFTRDALQAICEIPWGETASYGEIAVHAGSPGAARAVGTACRVTPLSIVVPVHRVVRADGSIGQYGAHPEHKRFLIDLEAESAAGRA</sequence>
<dbReference type="CDD" id="cd06445">
    <property type="entry name" value="ATase"/>
    <property type="match status" value="1"/>
</dbReference>
<evidence type="ECO:0000259" key="2">
    <source>
        <dbReference type="Pfam" id="PF01035"/>
    </source>
</evidence>
<comment type="caution">
    <text evidence="3">The sequence shown here is derived from an EMBL/GenBank/DDBJ whole genome shotgun (WGS) entry which is preliminary data.</text>
</comment>
<dbReference type="InterPro" id="IPR036631">
    <property type="entry name" value="MGMT_N_sf"/>
</dbReference>
<dbReference type="GO" id="GO:0032259">
    <property type="term" value="P:methylation"/>
    <property type="evidence" value="ECO:0007669"/>
    <property type="project" value="UniProtKB-KW"/>
</dbReference>
<keyword evidence="3" id="KW-0489">Methyltransferase</keyword>
<dbReference type="InterPro" id="IPR036388">
    <property type="entry name" value="WH-like_DNA-bd_sf"/>
</dbReference>
<keyword evidence="3" id="KW-0808">Transferase</keyword>
<evidence type="ECO:0000313" key="4">
    <source>
        <dbReference type="Proteomes" id="UP001259347"/>
    </source>
</evidence>
<accession>A0ABU1SH23</accession>
<keyword evidence="4" id="KW-1185">Reference proteome</keyword>
<dbReference type="InterPro" id="IPR014048">
    <property type="entry name" value="MethylDNA_cys_MeTrfase_DNA-bd"/>
</dbReference>
<evidence type="ECO:0000256" key="1">
    <source>
        <dbReference type="ARBA" id="ARBA00022763"/>
    </source>
</evidence>
<dbReference type="SUPFAM" id="SSF53155">
    <property type="entry name" value="Methylated DNA-protein cysteine methyltransferase domain"/>
    <property type="match status" value="1"/>
</dbReference>
<dbReference type="EC" id="2.1.1.63" evidence="3"/>
<dbReference type="PANTHER" id="PTHR10815">
    <property type="entry name" value="METHYLATED-DNA--PROTEIN-CYSTEINE METHYLTRANSFERASE"/>
    <property type="match status" value="1"/>
</dbReference>
<dbReference type="SUPFAM" id="SSF46767">
    <property type="entry name" value="Methylated DNA-protein cysteine methyltransferase, C-terminal domain"/>
    <property type="match status" value="1"/>
</dbReference>
<dbReference type="PANTHER" id="PTHR10815:SF13">
    <property type="entry name" value="METHYLATED-DNA--PROTEIN-CYSTEINE METHYLTRANSFERASE"/>
    <property type="match status" value="1"/>
</dbReference>
<protein>
    <submittedName>
        <fullName evidence="3">Methylated-DNA-[protein]-cysteine S-methyltransferase</fullName>
        <ecNumber evidence="3">2.1.1.63</ecNumber>
    </submittedName>
</protein>
<dbReference type="Proteomes" id="UP001259347">
    <property type="component" value="Unassembled WGS sequence"/>
</dbReference>
<dbReference type="GO" id="GO:0003908">
    <property type="term" value="F:methylated-DNA-[protein]-cysteine S-methyltransferase activity"/>
    <property type="evidence" value="ECO:0007669"/>
    <property type="project" value="UniProtKB-EC"/>
</dbReference>
<dbReference type="NCBIfam" id="TIGR00589">
    <property type="entry name" value="ogt"/>
    <property type="match status" value="1"/>
</dbReference>
<reference evidence="3 4" key="1">
    <citation type="submission" date="2023-07" db="EMBL/GenBank/DDBJ databases">
        <title>Sorghum-associated microbial communities from plants grown in Nebraska, USA.</title>
        <authorList>
            <person name="Schachtman D."/>
        </authorList>
    </citation>
    <scope>NUCLEOTIDE SEQUENCE [LARGE SCALE GENOMIC DNA]</scope>
    <source>
        <strain evidence="3 4">2980</strain>
    </source>
</reference>
<dbReference type="Pfam" id="PF01035">
    <property type="entry name" value="DNA_binding_1"/>
    <property type="match status" value="1"/>
</dbReference>